<evidence type="ECO:0000259" key="1">
    <source>
        <dbReference type="Pfam" id="PF07603"/>
    </source>
</evidence>
<reference evidence="2" key="1">
    <citation type="submission" date="2020-05" db="EMBL/GenBank/DDBJ databases">
        <authorList>
            <person name="Chiriac C."/>
            <person name="Salcher M."/>
            <person name="Ghai R."/>
            <person name="Kavagutti S V."/>
        </authorList>
    </citation>
    <scope>NUCLEOTIDE SEQUENCE</scope>
</reference>
<dbReference type="PROSITE" id="PS51257">
    <property type="entry name" value="PROKAR_LIPOPROTEIN"/>
    <property type="match status" value="1"/>
</dbReference>
<dbReference type="Pfam" id="PF07603">
    <property type="entry name" value="Lcl_C"/>
    <property type="match status" value="1"/>
</dbReference>
<protein>
    <submittedName>
        <fullName evidence="2">Unannotated protein</fullName>
    </submittedName>
</protein>
<sequence length="199" mass="21028">MTPLLRITTATLTLGLLLAASLAGCGGSATTSKMAAVEKCHVNAEFCRPGDSGPGGGTVFSVIPGKGRATVLEVYDGYWYEDCDRCAPSPAGSGPDAHGSGPVTWNQAVQLIAAFNEDNKDLGGETDWRLPTDLELSVLNKYPGRGKIGGSFQNDWYWSSTTAHGLVDVRNFGTGEPNTRPLTDLAVMRPIRTAQLPLS</sequence>
<organism evidence="2">
    <name type="scientific">freshwater metagenome</name>
    <dbReference type="NCBI Taxonomy" id="449393"/>
    <lineage>
        <taxon>unclassified sequences</taxon>
        <taxon>metagenomes</taxon>
        <taxon>ecological metagenomes</taxon>
    </lineage>
</organism>
<dbReference type="InterPro" id="IPR011460">
    <property type="entry name" value="Lcl_C"/>
</dbReference>
<feature type="domain" description="Lcl C-terminal" evidence="1">
    <location>
        <begin position="88"/>
        <end position="192"/>
    </location>
</feature>
<gene>
    <name evidence="2" type="ORF">UFOPK3772_03085</name>
</gene>
<evidence type="ECO:0000313" key="2">
    <source>
        <dbReference type="EMBL" id="CAB4968224.1"/>
    </source>
</evidence>
<accession>A0A6J7LRP0</accession>
<name>A0A6J7LRP0_9ZZZZ</name>
<dbReference type="EMBL" id="CAFBNE010000154">
    <property type="protein sequence ID" value="CAB4968224.1"/>
    <property type="molecule type" value="Genomic_DNA"/>
</dbReference>
<dbReference type="AlphaFoldDB" id="A0A6J7LRP0"/>
<proteinExistence type="predicted"/>